<dbReference type="AlphaFoldDB" id="A0A0F9C6X5"/>
<sequence length="52" mass="5688">MTDKWAIEAILDIDAYGPDGINASNYRELLGDPGIIARLEYRAEQVASHAPS</sequence>
<evidence type="ECO:0000313" key="1">
    <source>
        <dbReference type="EMBL" id="KKL22062.1"/>
    </source>
</evidence>
<name>A0A0F9C6X5_9ZZZZ</name>
<accession>A0A0F9C6X5</accession>
<reference evidence="1" key="1">
    <citation type="journal article" date="2015" name="Nature">
        <title>Complex archaea that bridge the gap between prokaryotes and eukaryotes.</title>
        <authorList>
            <person name="Spang A."/>
            <person name="Saw J.H."/>
            <person name="Jorgensen S.L."/>
            <person name="Zaremba-Niedzwiedzka K."/>
            <person name="Martijn J."/>
            <person name="Lind A.E."/>
            <person name="van Eijk R."/>
            <person name="Schleper C."/>
            <person name="Guy L."/>
            <person name="Ettema T.J."/>
        </authorList>
    </citation>
    <scope>NUCLEOTIDE SEQUENCE</scope>
</reference>
<dbReference type="EMBL" id="LAZR01037491">
    <property type="protein sequence ID" value="KKL22062.1"/>
    <property type="molecule type" value="Genomic_DNA"/>
</dbReference>
<gene>
    <name evidence="1" type="ORF">LCGC14_2439240</name>
</gene>
<comment type="caution">
    <text evidence="1">The sequence shown here is derived from an EMBL/GenBank/DDBJ whole genome shotgun (WGS) entry which is preliminary data.</text>
</comment>
<protein>
    <submittedName>
        <fullName evidence="1">Uncharacterized protein</fullName>
    </submittedName>
</protein>
<feature type="non-terminal residue" evidence="1">
    <location>
        <position position="52"/>
    </location>
</feature>
<organism evidence="1">
    <name type="scientific">marine sediment metagenome</name>
    <dbReference type="NCBI Taxonomy" id="412755"/>
    <lineage>
        <taxon>unclassified sequences</taxon>
        <taxon>metagenomes</taxon>
        <taxon>ecological metagenomes</taxon>
    </lineage>
</organism>
<proteinExistence type="predicted"/>